<evidence type="ECO:0000313" key="4">
    <source>
        <dbReference type="Proteomes" id="UP001596410"/>
    </source>
</evidence>
<gene>
    <name evidence="3" type="ORF">ACFQIC_02910</name>
</gene>
<feature type="transmembrane region" description="Helical" evidence="2">
    <location>
        <begin position="16"/>
        <end position="37"/>
    </location>
</feature>
<keyword evidence="2" id="KW-0472">Membrane</keyword>
<comment type="caution">
    <text evidence="3">The sequence shown here is derived from an EMBL/GenBank/DDBJ whole genome shotgun (WGS) entry which is preliminary data.</text>
</comment>
<evidence type="ECO:0000313" key="3">
    <source>
        <dbReference type="EMBL" id="MFC7060821.1"/>
    </source>
</evidence>
<keyword evidence="2" id="KW-1133">Transmembrane helix</keyword>
<reference evidence="4" key="1">
    <citation type="journal article" date="2019" name="Int. J. Syst. Evol. Microbiol.">
        <title>The Global Catalogue of Microorganisms (GCM) 10K type strain sequencing project: providing services to taxonomists for standard genome sequencing and annotation.</title>
        <authorList>
            <consortium name="The Broad Institute Genomics Platform"/>
            <consortium name="The Broad Institute Genome Sequencing Center for Infectious Disease"/>
            <person name="Wu L."/>
            <person name="Ma J."/>
        </authorList>
    </citation>
    <scope>NUCLEOTIDE SEQUENCE [LARGE SCALE GENOMIC DNA]</scope>
    <source>
        <strain evidence="4">CGMCC 4.1621</strain>
    </source>
</reference>
<sequence length="287" mass="33564">MKRPTNIITESTSKKYVIGLSTMAAALLFFLFSGFVFGNQDRTEVQQTPLHEPLHVRGAGDLIIEEWTYNSDENLMVVTLNLDQSTTLLNDQLIFTAQEKENPQHELPTRIEYHDEKRYVISIQEISSSFDVIALDITKGKRREHSYVQDEQSTFKGGDEREELARVYTDQRKVKTDQTLSLQTEQEYEVAAVSQEIKEAKKSIKNKKEQILTIDERLKEMDQKIVELESERLFETDEEKERTTARIEQLENEKDRLHREATENETMIQTIKEKLTMLEEKREMIAN</sequence>
<accession>A0ABW2EIV1</accession>
<dbReference type="RefSeq" id="WP_204707696.1">
    <property type="nucleotide sequence ID" value="NZ_JBHSZV010000005.1"/>
</dbReference>
<organism evidence="3 4">
    <name type="scientific">Halobacillus seohaensis</name>
    <dbReference type="NCBI Taxonomy" id="447421"/>
    <lineage>
        <taxon>Bacteria</taxon>
        <taxon>Bacillati</taxon>
        <taxon>Bacillota</taxon>
        <taxon>Bacilli</taxon>
        <taxon>Bacillales</taxon>
        <taxon>Bacillaceae</taxon>
        <taxon>Halobacillus</taxon>
    </lineage>
</organism>
<proteinExistence type="predicted"/>
<evidence type="ECO:0000256" key="1">
    <source>
        <dbReference type="SAM" id="Coils"/>
    </source>
</evidence>
<dbReference type="EMBL" id="JBHSZV010000005">
    <property type="protein sequence ID" value="MFC7060821.1"/>
    <property type="molecule type" value="Genomic_DNA"/>
</dbReference>
<dbReference type="Proteomes" id="UP001596410">
    <property type="component" value="Unassembled WGS sequence"/>
</dbReference>
<keyword evidence="2" id="KW-0812">Transmembrane</keyword>
<keyword evidence="1" id="KW-0175">Coiled coil</keyword>
<keyword evidence="4" id="KW-1185">Reference proteome</keyword>
<feature type="coiled-coil region" evidence="1">
    <location>
        <begin position="190"/>
        <end position="267"/>
    </location>
</feature>
<protein>
    <submittedName>
        <fullName evidence="3">Uncharacterized protein</fullName>
    </submittedName>
</protein>
<name>A0ABW2EIV1_9BACI</name>
<evidence type="ECO:0000256" key="2">
    <source>
        <dbReference type="SAM" id="Phobius"/>
    </source>
</evidence>